<evidence type="ECO:0000256" key="1">
    <source>
        <dbReference type="SAM" id="MobiDB-lite"/>
    </source>
</evidence>
<accession>A0ABV0KCD2</accession>
<keyword evidence="3" id="KW-1185">Reference proteome</keyword>
<dbReference type="PANTHER" id="PTHR43473">
    <property type="entry name" value="MAGNESIUM-CHELATASE SUBUNIT CHLD, CHLOROPLASTIC"/>
    <property type="match status" value="1"/>
</dbReference>
<name>A0ABV0KCD2_9CYAN</name>
<comment type="caution">
    <text evidence="2">The sequence shown here is derived from an EMBL/GenBank/DDBJ whole genome shotgun (WGS) entry which is preliminary data.</text>
</comment>
<feature type="compositionally biased region" description="Polar residues" evidence="1">
    <location>
        <begin position="320"/>
        <end position="331"/>
    </location>
</feature>
<dbReference type="EMBL" id="JAMPKX010000013">
    <property type="protein sequence ID" value="MEP0949578.1"/>
    <property type="molecule type" value="Genomic_DNA"/>
</dbReference>
<dbReference type="Proteomes" id="UP001482513">
    <property type="component" value="Unassembled WGS sequence"/>
</dbReference>
<feature type="region of interest" description="Disordered" evidence="1">
    <location>
        <begin position="295"/>
        <end position="366"/>
    </location>
</feature>
<sequence>MKAEFQNPLMKGLACAALGSGLRSILVFDASPATLQTMARLLAQMAAVVAGGEVVLPQASDTKAAKRIPPVQLGTVETEEDLWGCLALGQNGTSQSVIWKAGLLAAGNEQETRIVVIPDLSRLSLAASRACVMLIGAEVAHLERHGQRDRWQPQLFWLAGCDRTRIGTLSPHLLDRFALRLSGGESPNSHQRVMQLRAWFEQFDQKHASEDREWEAAPLSAEVVEALKQAQQIQPEVLPEARERVLDYVGVSGGYSPRRDLALLRLARAQARLAGAAQVGKQAVDGAAALIGLTPQRSQPEISPPDSTVTDLEKKDDVPQSLSQGSEQENTQPRRDEAPSVTEEPVFESDTQETLPSTALPIGGPTIDPYLEDTVSPEREAASLRLPPRRFKAASLDRGAIIGVEPTPVPRDLALVSTLLEAAKYQALRWQALKEKPNPPLWAKNLLDKRQANGHIPLILQAGDLRRYRRAAVPEQMLTLVLDYTSLKECQWQGALLPYLQWAYVERASVCLIQVGAADAQDELRAEKREADNILVPRIRNRLEVNWGRATPLAHGLDLALQTLRHRLQHGRSTVQKAVLVVITDGRGNVPLAASRAGTVTPPVGRQGIEDAMAVAQQIAALKGVEAVVLNPQPKHYGDLPVELAQAMGAKIAKIPTLQPWEVDA</sequence>
<dbReference type="PANTHER" id="PTHR43473:SF2">
    <property type="entry name" value="MAGNESIUM-CHELATASE SUBUNIT CHLD, CHLOROPLASTIC"/>
    <property type="match status" value="1"/>
</dbReference>
<dbReference type="Gene3D" id="3.40.50.300">
    <property type="entry name" value="P-loop containing nucleotide triphosphate hydrolases"/>
    <property type="match status" value="1"/>
</dbReference>
<dbReference type="InterPro" id="IPR027417">
    <property type="entry name" value="P-loop_NTPase"/>
</dbReference>
<reference evidence="2 3" key="1">
    <citation type="submission" date="2022-04" db="EMBL/GenBank/DDBJ databases">
        <title>Positive selection, recombination, and allopatry shape intraspecific diversity of widespread and dominant cyanobacteria.</title>
        <authorList>
            <person name="Wei J."/>
            <person name="Shu W."/>
            <person name="Hu C."/>
        </authorList>
    </citation>
    <scope>NUCLEOTIDE SEQUENCE [LARGE SCALE GENOMIC DNA]</scope>
    <source>
        <strain evidence="2 3">DQ-A4</strain>
    </source>
</reference>
<evidence type="ECO:0000313" key="2">
    <source>
        <dbReference type="EMBL" id="MEP0949578.1"/>
    </source>
</evidence>
<protein>
    <submittedName>
        <fullName evidence="2">Uncharacterized protein</fullName>
    </submittedName>
</protein>
<proteinExistence type="predicted"/>
<dbReference type="InterPro" id="IPR036465">
    <property type="entry name" value="vWFA_dom_sf"/>
</dbReference>
<feature type="compositionally biased region" description="Polar residues" evidence="1">
    <location>
        <begin position="295"/>
        <end position="310"/>
    </location>
</feature>
<evidence type="ECO:0000313" key="3">
    <source>
        <dbReference type="Proteomes" id="UP001482513"/>
    </source>
</evidence>
<dbReference type="SUPFAM" id="SSF52540">
    <property type="entry name" value="P-loop containing nucleoside triphosphate hydrolases"/>
    <property type="match status" value="1"/>
</dbReference>
<organism evidence="2 3">
    <name type="scientific">Leptolyngbya subtilissima DQ-A4</name>
    <dbReference type="NCBI Taxonomy" id="2933933"/>
    <lineage>
        <taxon>Bacteria</taxon>
        <taxon>Bacillati</taxon>
        <taxon>Cyanobacteriota</taxon>
        <taxon>Cyanophyceae</taxon>
        <taxon>Leptolyngbyales</taxon>
        <taxon>Leptolyngbyaceae</taxon>
        <taxon>Leptolyngbya group</taxon>
        <taxon>Leptolyngbya</taxon>
    </lineage>
</organism>
<dbReference type="SUPFAM" id="SSF53300">
    <property type="entry name" value="vWA-like"/>
    <property type="match status" value="1"/>
</dbReference>
<dbReference type="RefSeq" id="WP_190707001.1">
    <property type="nucleotide sequence ID" value="NZ_JAMPKX010000013.1"/>
</dbReference>
<gene>
    <name evidence="2" type="ORF">NC992_22055</name>
</gene>